<evidence type="ECO:0000313" key="2">
    <source>
        <dbReference type="Proteomes" id="UP001151760"/>
    </source>
</evidence>
<comment type="caution">
    <text evidence="1">The sequence shown here is derived from an EMBL/GenBank/DDBJ whole genome shotgun (WGS) entry which is preliminary data.</text>
</comment>
<keyword evidence="2" id="KW-1185">Reference proteome</keyword>
<accession>A0ABQ5HAI1</accession>
<sequence>MFDDDWGLESKEVSPLGKELSLFDRPNEEERVKILEAHRLEHIIQQLIFQHVTPSHNDGFVDEGEPDDLEEVHIDRDGMGRLCELVYFRDASYVA</sequence>
<proteinExistence type="predicted"/>
<reference evidence="1" key="1">
    <citation type="journal article" date="2022" name="Int. J. Mol. Sci.">
        <title>Draft Genome of Tanacetum Coccineum: Genomic Comparison of Closely Related Tanacetum-Family Plants.</title>
        <authorList>
            <person name="Yamashiro T."/>
            <person name="Shiraishi A."/>
            <person name="Nakayama K."/>
            <person name="Satake H."/>
        </authorList>
    </citation>
    <scope>NUCLEOTIDE SEQUENCE</scope>
</reference>
<dbReference type="EMBL" id="BQNB010019356">
    <property type="protein sequence ID" value="GJT84416.1"/>
    <property type="molecule type" value="Genomic_DNA"/>
</dbReference>
<organism evidence="1 2">
    <name type="scientific">Tanacetum coccineum</name>
    <dbReference type="NCBI Taxonomy" id="301880"/>
    <lineage>
        <taxon>Eukaryota</taxon>
        <taxon>Viridiplantae</taxon>
        <taxon>Streptophyta</taxon>
        <taxon>Embryophyta</taxon>
        <taxon>Tracheophyta</taxon>
        <taxon>Spermatophyta</taxon>
        <taxon>Magnoliopsida</taxon>
        <taxon>eudicotyledons</taxon>
        <taxon>Gunneridae</taxon>
        <taxon>Pentapetalae</taxon>
        <taxon>asterids</taxon>
        <taxon>campanulids</taxon>
        <taxon>Asterales</taxon>
        <taxon>Asteraceae</taxon>
        <taxon>Asteroideae</taxon>
        <taxon>Anthemideae</taxon>
        <taxon>Anthemidinae</taxon>
        <taxon>Tanacetum</taxon>
    </lineage>
</organism>
<gene>
    <name evidence="1" type="ORF">Tco_1058758</name>
</gene>
<dbReference type="Proteomes" id="UP001151760">
    <property type="component" value="Unassembled WGS sequence"/>
</dbReference>
<protein>
    <submittedName>
        <fullName evidence="1">Uncharacterized protein</fullName>
    </submittedName>
</protein>
<reference evidence="1" key="2">
    <citation type="submission" date="2022-01" db="EMBL/GenBank/DDBJ databases">
        <authorList>
            <person name="Yamashiro T."/>
            <person name="Shiraishi A."/>
            <person name="Satake H."/>
            <person name="Nakayama K."/>
        </authorList>
    </citation>
    <scope>NUCLEOTIDE SEQUENCE</scope>
</reference>
<evidence type="ECO:0000313" key="1">
    <source>
        <dbReference type="EMBL" id="GJT84416.1"/>
    </source>
</evidence>
<name>A0ABQ5HAI1_9ASTR</name>